<dbReference type="Pfam" id="PF00629">
    <property type="entry name" value="MAM"/>
    <property type="match status" value="1"/>
</dbReference>
<evidence type="ECO:0000313" key="2">
    <source>
        <dbReference type="EMBL" id="KAJ8388855.1"/>
    </source>
</evidence>
<accession>A0AAD7RRD8</accession>
<dbReference type="InterPro" id="IPR013320">
    <property type="entry name" value="ConA-like_dom_sf"/>
</dbReference>
<dbReference type="SMART" id="SM00137">
    <property type="entry name" value="MAM"/>
    <property type="match status" value="1"/>
</dbReference>
<dbReference type="PANTHER" id="PTHR23282">
    <property type="entry name" value="APICAL ENDOSOMAL GLYCOPROTEIN PRECURSOR"/>
    <property type="match status" value="1"/>
</dbReference>
<dbReference type="InterPro" id="IPR000998">
    <property type="entry name" value="MAM_dom"/>
</dbReference>
<proteinExistence type="predicted"/>
<keyword evidence="3" id="KW-1185">Reference proteome</keyword>
<dbReference type="PROSITE" id="PS50060">
    <property type="entry name" value="MAM_2"/>
    <property type="match status" value="1"/>
</dbReference>
<feature type="domain" description="MAM" evidence="1">
    <location>
        <begin position="23"/>
        <end position="214"/>
    </location>
</feature>
<dbReference type="PANTHER" id="PTHR23282:SF101">
    <property type="entry name" value="MAM DOMAIN-CONTAINING PROTEIN"/>
    <property type="match status" value="1"/>
</dbReference>
<dbReference type="Gene3D" id="2.60.210.10">
    <property type="entry name" value="Apoptosis, Tumor Necrosis Factor Receptor Associated Protein 2, Chain A"/>
    <property type="match status" value="1"/>
</dbReference>
<dbReference type="GO" id="GO:0016020">
    <property type="term" value="C:membrane"/>
    <property type="evidence" value="ECO:0007669"/>
    <property type="project" value="InterPro"/>
</dbReference>
<dbReference type="EMBL" id="JAINUG010000189">
    <property type="protein sequence ID" value="KAJ8388855.1"/>
    <property type="molecule type" value="Genomic_DNA"/>
</dbReference>
<dbReference type="CDD" id="cd06263">
    <property type="entry name" value="MAM"/>
    <property type="match status" value="1"/>
</dbReference>
<gene>
    <name evidence="2" type="ORF">AAFF_G00126110</name>
</gene>
<dbReference type="Proteomes" id="UP001221898">
    <property type="component" value="Unassembled WGS sequence"/>
</dbReference>
<sequence>MSHYDMVELNKLYNCTSSIAFLLGCSFVNETACELTRCSRSQASWESVTFTPGGPHSGHTNLGISGASFSGNTTDNVTASFSGNYNENGTDFFMHFSTATGGEGDRAKLETRRMTPRRNCTVQCLQFYYYHSGNESDQLNIWMREFDDDNDPEGTRRLMGQITGPPADYWQLLHVPLNATKMFQVEFEGQKGEGNSSGGISVDDINLSETECPHETWQIRNVEQLIASGTLLFSPRYYSRDGYGYQSVVYFSPMYIFTSIRLVSGENDDQLEWPCPWRQITTLMLDQNPDIQQRMSWQWSFTTDPTSYYRRGPMCEPPPGDRSTYHTYHNYCQLFHNVPFCDRPPHGLGTNVESLRDMPLMVTCSSSL</sequence>
<organism evidence="2 3">
    <name type="scientific">Aldrovandia affinis</name>
    <dbReference type="NCBI Taxonomy" id="143900"/>
    <lineage>
        <taxon>Eukaryota</taxon>
        <taxon>Metazoa</taxon>
        <taxon>Chordata</taxon>
        <taxon>Craniata</taxon>
        <taxon>Vertebrata</taxon>
        <taxon>Euteleostomi</taxon>
        <taxon>Actinopterygii</taxon>
        <taxon>Neopterygii</taxon>
        <taxon>Teleostei</taxon>
        <taxon>Notacanthiformes</taxon>
        <taxon>Halosauridae</taxon>
        <taxon>Aldrovandia</taxon>
    </lineage>
</organism>
<name>A0AAD7RRD8_9TELE</name>
<dbReference type="AlphaFoldDB" id="A0AAD7RRD8"/>
<dbReference type="SUPFAM" id="SSF49899">
    <property type="entry name" value="Concanavalin A-like lectins/glucanases"/>
    <property type="match status" value="1"/>
</dbReference>
<evidence type="ECO:0000259" key="1">
    <source>
        <dbReference type="PROSITE" id="PS50060"/>
    </source>
</evidence>
<comment type="caution">
    <text evidence="2">The sequence shown here is derived from an EMBL/GenBank/DDBJ whole genome shotgun (WGS) entry which is preliminary data.</text>
</comment>
<protein>
    <recommendedName>
        <fullName evidence="1">MAM domain-containing protein</fullName>
    </recommendedName>
</protein>
<dbReference type="InterPro" id="IPR051560">
    <property type="entry name" value="MAM_domain-containing"/>
</dbReference>
<dbReference type="InterPro" id="IPR008974">
    <property type="entry name" value="TRAF-like"/>
</dbReference>
<reference evidence="2" key="1">
    <citation type="journal article" date="2023" name="Science">
        <title>Genome structures resolve the early diversification of teleost fishes.</title>
        <authorList>
            <person name="Parey E."/>
            <person name="Louis A."/>
            <person name="Montfort J."/>
            <person name="Bouchez O."/>
            <person name="Roques C."/>
            <person name="Iampietro C."/>
            <person name="Lluch J."/>
            <person name="Castinel A."/>
            <person name="Donnadieu C."/>
            <person name="Desvignes T."/>
            <person name="Floi Bucao C."/>
            <person name="Jouanno E."/>
            <person name="Wen M."/>
            <person name="Mejri S."/>
            <person name="Dirks R."/>
            <person name="Jansen H."/>
            <person name="Henkel C."/>
            <person name="Chen W.J."/>
            <person name="Zahm M."/>
            <person name="Cabau C."/>
            <person name="Klopp C."/>
            <person name="Thompson A.W."/>
            <person name="Robinson-Rechavi M."/>
            <person name="Braasch I."/>
            <person name="Lecointre G."/>
            <person name="Bobe J."/>
            <person name="Postlethwait J.H."/>
            <person name="Berthelot C."/>
            <person name="Roest Crollius H."/>
            <person name="Guiguen Y."/>
        </authorList>
    </citation>
    <scope>NUCLEOTIDE SEQUENCE</scope>
    <source>
        <strain evidence="2">NC1722</strain>
    </source>
</reference>
<evidence type="ECO:0000313" key="3">
    <source>
        <dbReference type="Proteomes" id="UP001221898"/>
    </source>
</evidence>
<dbReference type="Gene3D" id="2.60.120.200">
    <property type="match status" value="1"/>
</dbReference>
<dbReference type="SUPFAM" id="SSF49599">
    <property type="entry name" value="TRAF domain-like"/>
    <property type="match status" value="1"/>
</dbReference>